<reference evidence="1 2" key="1">
    <citation type="submission" date="2019-11" db="EMBL/GenBank/DDBJ databases">
        <title>Whole genome sequence of Oryza granulata.</title>
        <authorList>
            <person name="Li W."/>
        </authorList>
    </citation>
    <scope>NUCLEOTIDE SEQUENCE [LARGE SCALE GENOMIC DNA]</scope>
    <source>
        <strain evidence="2">cv. Menghai</strain>
        <tissue evidence="1">Leaf</tissue>
    </source>
</reference>
<dbReference type="AlphaFoldDB" id="A0A6G1C6D0"/>
<sequence length="89" mass="9970">MPEFTIAPDLEPAFRPFRAFPLKTDYTIKFASPGNARLIIIVHDPARADMDSEGYAEALEDHVLQSILVLISCIKSGSKDQFFVEEAQE</sequence>
<organism evidence="1 2">
    <name type="scientific">Oryza meyeriana var. granulata</name>
    <dbReference type="NCBI Taxonomy" id="110450"/>
    <lineage>
        <taxon>Eukaryota</taxon>
        <taxon>Viridiplantae</taxon>
        <taxon>Streptophyta</taxon>
        <taxon>Embryophyta</taxon>
        <taxon>Tracheophyta</taxon>
        <taxon>Spermatophyta</taxon>
        <taxon>Magnoliopsida</taxon>
        <taxon>Liliopsida</taxon>
        <taxon>Poales</taxon>
        <taxon>Poaceae</taxon>
        <taxon>BOP clade</taxon>
        <taxon>Oryzoideae</taxon>
        <taxon>Oryzeae</taxon>
        <taxon>Oryzinae</taxon>
        <taxon>Oryza</taxon>
        <taxon>Oryza meyeriana</taxon>
    </lineage>
</organism>
<comment type="caution">
    <text evidence="1">The sequence shown here is derived from an EMBL/GenBank/DDBJ whole genome shotgun (WGS) entry which is preliminary data.</text>
</comment>
<dbReference type="EMBL" id="SPHZ02000010">
    <property type="protein sequence ID" value="KAF0895537.1"/>
    <property type="molecule type" value="Genomic_DNA"/>
</dbReference>
<proteinExistence type="predicted"/>
<accession>A0A6G1C6D0</accession>
<gene>
    <name evidence="1" type="ORF">E2562_013619</name>
</gene>
<name>A0A6G1C6D0_9ORYZ</name>
<keyword evidence="2" id="KW-1185">Reference proteome</keyword>
<protein>
    <submittedName>
        <fullName evidence="1">Uncharacterized protein</fullName>
    </submittedName>
</protein>
<evidence type="ECO:0000313" key="1">
    <source>
        <dbReference type="EMBL" id="KAF0895537.1"/>
    </source>
</evidence>
<evidence type="ECO:0000313" key="2">
    <source>
        <dbReference type="Proteomes" id="UP000479710"/>
    </source>
</evidence>
<dbReference type="Proteomes" id="UP000479710">
    <property type="component" value="Unassembled WGS sequence"/>
</dbReference>